<gene>
    <name evidence="1" type="ORF">HD597_012946</name>
</gene>
<evidence type="ECO:0000313" key="1">
    <source>
        <dbReference type="EMBL" id="MCP2365842.1"/>
    </source>
</evidence>
<protein>
    <recommendedName>
        <fullName evidence="3">Tetratricopeptide repeat protein</fullName>
    </recommendedName>
</protein>
<proteinExistence type="predicted"/>
<dbReference type="RefSeq" id="WP_253760415.1">
    <property type="nucleotide sequence ID" value="NZ_BAABKA010000019.1"/>
</dbReference>
<reference evidence="1" key="1">
    <citation type="submission" date="2022-06" db="EMBL/GenBank/DDBJ databases">
        <title>Sequencing the genomes of 1000 actinobacteria strains.</title>
        <authorList>
            <person name="Klenk H.-P."/>
        </authorList>
    </citation>
    <scope>NUCLEOTIDE SEQUENCE</scope>
    <source>
        <strain evidence="1">DSM 46694</strain>
    </source>
</reference>
<evidence type="ECO:0008006" key="3">
    <source>
        <dbReference type="Google" id="ProtNLM"/>
    </source>
</evidence>
<dbReference type="AlphaFoldDB" id="A0A9X2K9J6"/>
<organism evidence="1 2">
    <name type="scientific">Nonomuraea thailandensis</name>
    <dbReference type="NCBI Taxonomy" id="1188745"/>
    <lineage>
        <taxon>Bacteria</taxon>
        <taxon>Bacillati</taxon>
        <taxon>Actinomycetota</taxon>
        <taxon>Actinomycetes</taxon>
        <taxon>Streptosporangiales</taxon>
        <taxon>Streptosporangiaceae</taxon>
        <taxon>Nonomuraea</taxon>
    </lineage>
</organism>
<evidence type="ECO:0000313" key="2">
    <source>
        <dbReference type="Proteomes" id="UP001139648"/>
    </source>
</evidence>
<dbReference type="Gene3D" id="1.25.40.10">
    <property type="entry name" value="Tetratricopeptide repeat domain"/>
    <property type="match status" value="1"/>
</dbReference>
<dbReference type="InterPro" id="IPR011990">
    <property type="entry name" value="TPR-like_helical_dom_sf"/>
</dbReference>
<comment type="caution">
    <text evidence="1">The sequence shown here is derived from an EMBL/GenBank/DDBJ whole genome shotgun (WGS) entry which is preliminary data.</text>
</comment>
<accession>A0A9X2K9J6</accession>
<name>A0A9X2K9J6_9ACTN</name>
<dbReference type="EMBL" id="JAMZEB010000004">
    <property type="protein sequence ID" value="MCP2365842.1"/>
    <property type="molecule type" value="Genomic_DNA"/>
</dbReference>
<sequence>MRAWADGRLSAPALTSAMLGSWSRSPRLAALLPIRERVLGADHPDTLTTRHNLAYWTGEAEGMEPDSG</sequence>
<keyword evidence="2" id="KW-1185">Reference proteome</keyword>
<dbReference type="Proteomes" id="UP001139648">
    <property type="component" value="Unassembled WGS sequence"/>
</dbReference>